<dbReference type="PIRSF" id="PIRSF009283">
    <property type="entry name" value="HPP_dOase"/>
    <property type="match status" value="1"/>
</dbReference>
<evidence type="ECO:0000256" key="7">
    <source>
        <dbReference type="ARBA" id="ARBA00018452"/>
    </source>
</evidence>
<keyword evidence="18" id="KW-0585">Phenylalanine catabolism</keyword>
<keyword evidence="14" id="KW-0560">Oxidoreductase</keyword>
<dbReference type="FunFam" id="3.10.180.10:FF:000022">
    <property type="entry name" value="4-hydroxyphenylpyruvate dioxygenase"/>
    <property type="match status" value="1"/>
</dbReference>
<dbReference type="CDD" id="cd07250">
    <property type="entry name" value="HPPD_C_like"/>
    <property type="match status" value="1"/>
</dbReference>
<dbReference type="NCBIfam" id="TIGR01263">
    <property type="entry name" value="4HPPD"/>
    <property type="match status" value="1"/>
</dbReference>
<dbReference type="GO" id="GO:0005789">
    <property type="term" value="C:endoplasmic reticulum membrane"/>
    <property type="evidence" value="ECO:0007669"/>
    <property type="project" value="UniProtKB-SubCell"/>
</dbReference>
<dbReference type="CDD" id="cd08342">
    <property type="entry name" value="HPPD_N_like"/>
    <property type="match status" value="1"/>
</dbReference>
<name>A0AAV7JTL1_9METZ</name>
<sequence length="382" mass="44069">MTTYEKTKPPEGKGKYLCFDHLTMWVGNAKQACRFYCSYMGFVPLAYRGLETGSRRVVSHAIKQNDIIFVFESPLVADDKEMNEHLRNHGDGVKDIAFSVQDCQSLFEEAVKRGAEVIREPTEEKDEDGKVITAVIKTYGDTTHTLVERSEYKGIFRPGFKPPLFVPPNLKDLPNPDLRLIDHVVGNMPENNMVSTSDWYEKVLQFHRFWSVDDSQVHTDYSALRSIVVTNWEETVKMPINEPAPGKRKSQIQEYVDYYGSAGVQHIALRSNDIINSVRLLRARGTEFLEIPDTYYDLLRERLKTSKVQIREDLAVLQSLRILIDYDDNGYLLQIFTKPLQDRPTVFIEIIQRFNHEGFGIGNFKALFQSFEVEQEKRGNLI</sequence>
<protein>
    <recommendedName>
        <fullName evidence="7 21">4-hydroxyphenylpyruvate dioxygenase</fullName>
    </recommendedName>
</protein>
<gene>
    <name evidence="24" type="ORF">LOD99_5022</name>
</gene>
<dbReference type="GO" id="GO:0000139">
    <property type="term" value="C:Golgi membrane"/>
    <property type="evidence" value="ECO:0007669"/>
    <property type="project" value="UniProtKB-SubCell"/>
</dbReference>
<evidence type="ECO:0000256" key="11">
    <source>
        <dbReference type="ARBA" id="ARBA00022824"/>
    </source>
</evidence>
<evidence type="ECO:0000256" key="20">
    <source>
        <dbReference type="ARBA" id="ARBA00048047"/>
    </source>
</evidence>
<evidence type="ECO:0000256" key="18">
    <source>
        <dbReference type="ARBA" id="ARBA00023232"/>
    </source>
</evidence>
<evidence type="ECO:0000256" key="14">
    <source>
        <dbReference type="ARBA" id="ARBA00023002"/>
    </source>
</evidence>
<evidence type="ECO:0000256" key="13">
    <source>
        <dbReference type="ARBA" id="ARBA00022964"/>
    </source>
</evidence>
<keyword evidence="17" id="KW-0472">Membrane</keyword>
<feature type="binding site" evidence="22">
    <location>
        <position position="266"/>
    </location>
    <ligand>
        <name>Fe cation</name>
        <dbReference type="ChEBI" id="CHEBI:24875"/>
    </ligand>
</feature>
<evidence type="ECO:0000313" key="25">
    <source>
        <dbReference type="Proteomes" id="UP001165289"/>
    </source>
</evidence>
<comment type="pathway">
    <text evidence="4">Amino-acid degradation; L-phenylalanine degradation; acetoacetate and fumarate from L-phenylalanine: step 3/6.</text>
</comment>
<accession>A0AAV7JTL1</accession>
<keyword evidence="10" id="KW-0677">Repeat</keyword>
<evidence type="ECO:0000256" key="5">
    <source>
        <dbReference type="ARBA" id="ARBA00005877"/>
    </source>
</evidence>
<keyword evidence="25" id="KW-1185">Reference proteome</keyword>
<comment type="similarity">
    <text evidence="5 21">Belongs to the 4HPPD family.</text>
</comment>
<evidence type="ECO:0000256" key="21">
    <source>
        <dbReference type="PIRNR" id="PIRNR009283"/>
    </source>
</evidence>
<dbReference type="GO" id="GO:0046872">
    <property type="term" value="F:metal ion binding"/>
    <property type="evidence" value="ECO:0007669"/>
    <property type="project" value="UniProtKB-KW"/>
</dbReference>
<dbReference type="Gene3D" id="3.10.180.10">
    <property type="entry name" value="2,3-Dihydroxybiphenyl 1,2-Dioxygenase, domain 1"/>
    <property type="match status" value="2"/>
</dbReference>
<keyword evidence="8" id="KW-0963">Cytoplasm</keyword>
<comment type="cofactor">
    <cofactor evidence="22">
        <name>Fe cation</name>
        <dbReference type="ChEBI" id="CHEBI:24875"/>
    </cofactor>
    <text evidence="22">Binds 1 Fe cation per subunit.</text>
</comment>
<dbReference type="PANTHER" id="PTHR11959">
    <property type="entry name" value="4-HYDROXYPHENYLPYRUVATE DIOXYGENASE"/>
    <property type="match status" value="1"/>
</dbReference>
<dbReference type="InterPro" id="IPR037523">
    <property type="entry name" value="VOC_core"/>
</dbReference>
<organism evidence="24 25">
    <name type="scientific">Oopsacas minuta</name>
    <dbReference type="NCBI Taxonomy" id="111878"/>
    <lineage>
        <taxon>Eukaryota</taxon>
        <taxon>Metazoa</taxon>
        <taxon>Porifera</taxon>
        <taxon>Hexactinellida</taxon>
        <taxon>Hexasterophora</taxon>
        <taxon>Lyssacinosida</taxon>
        <taxon>Leucopsacidae</taxon>
        <taxon>Oopsacas</taxon>
    </lineage>
</organism>
<evidence type="ECO:0000256" key="19">
    <source>
        <dbReference type="ARBA" id="ARBA00033727"/>
    </source>
</evidence>
<keyword evidence="16" id="KW-0333">Golgi apparatus</keyword>
<dbReference type="InterPro" id="IPR041736">
    <property type="entry name" value="4OHPhenylPyrv_dOase_N"/>
</dbReference>
<comment type="caution">
    <text evidence="24">The sequence shown here is derived from an EMBL/GenBank/DDBJ whole genome shotgun (WGS) entry which is preliminary data.</text>
</comment>
<dbReference type="Pfam" id="PF00903">
    <property type="entry name" value="Glyoxalase"/>
    <property type="match status" value="2"/>
</dbReference>
<dbReference type="SUPFAM" id="SSF54593">
    <property type="entry name" value="Glyoxalase/Bleomycin resistance protein/Dihydroxybiphenyl dioxygenase"/>
    <property type="match status" value="1"/>
</dbReference>
<dbReference type="GO" id="GO:0042803">
    <property type="term" value="F:protein homodimerization activity"/>
    <property type="evidence" value="ECO:0007669"/>
    <property type="project" value="UniProtKB-ARBA"/>
</dbReference>
<keyword evidence="9 22" id="KW-0479">Metal-binding</keyword>
<evidence type="ECO:0000256" key="3">
    <source>
        <dbReference type="ARBA" id="ARBA00004496"/>
    </source>
</evidence>
<evidence type="ECO:0000256" key="4">
    <source>
        <dbReference type="ARBA" id="ARBA00005162"/>
    </source>
</evidence>
<comment type="subunit">
    <text evidence="6">Homodimer.</text>
</comment>
<evidence type="ECO:0000256" key="10">
    <source>
        <dbReference type="ARBA" id="ARBA00022737"/>
    </source>
</evidence>
<dbReference type="AlphaFoldDB" id="A0AAV7JTL1"/>
<dbReference type="PANTHER" id="PTHR11959:SF1">
    <property type="entry name" value="4-HYDROXYPHENYLPYRUVATE DIOXYGENASE"/>
    <property type="match status" value="1"/>
</dbReference>
<comment type="function">
    <text evidence="19">Catalyzes the conversion of 4-hydroxyphenylpyruvic acid to homogentisic acid, one of the steps in tyrosine catabolism.</text>
</comment>
<proteinExistence type="inferred from homology"/>
<reference evidence="24 25" key="1">
    <citation type="journal article" date="2023" name="BMC Biol.">
        <title>The compact genome of the sponge Oopsacas minuta (Hexactinellida) is lacking key metazoan core genes.</title>
        <authorList>
            <person name="Santini S."/>
            <person name="Schenkelaars Q."/>
            <person name="Jourda C."/>
            <person name="Duchesne M."/>
            <person name="Belahbib H."/>
            <person name="Rocher C."/>
            <person name="Selva M."/>
            <person name="Riesgo A."/>
            <person name="Vervoort M."/>
            <person name="Leys S.P."/>
            <person name="Kodjabachian L."/>
            <person name="Le Bivic A."/>
            <person name="Borchiellini C."/>
            <person name="Claverie J.M."/>
            <person name="Renard E."/>
        </authorList>
    </citation>
    <scope>NUCLEOTIDE SEQUENCE [LARGE SCALE GENOMIC DNA]</scope>
    <source>
        <strain evidence="24">SPO-2</strain>
    </source>
</reference>
<evidence type="ECO:0000256" key="12">
    <source>
        <dbReference type="ARBA" id="ARBA00022878"/>
    </source>
</evidence>
<dbReference type="InterPro" id="IPR029068">
    <property type="entry name" value="Glyas_Bleomycin-R_OHBP_Dase"/>
</dbReference>
<dbReference type="PROSITE" id="PS51819">
    <property type="entry name" value="VOC"/>
    <property type="match status" value="2"/>
</dbReference>
<dbReference type="InterPro" id="IPR041735">
    <property type="entry name" value="4OHPhenylPyrv_dOase_C"/>
</dbReference>
<comment type="subcellular location">
    <subcellularLocation>
        <location evidence="3">Cytoplasm</location>
    </subcellularLocation>
    <subcellularLocation>
        <location evidence="2">Endoplasmic reticulum membrane</location>
        <topology evidence="2">Peripheral membrane protein</topology>
    </subcellularLocation>
    <subcellularLocation>
        <location evidence="1">Golgi apparatus membrane</location>
        <topology evidence="1">Peripheral membrane protein</topology>
    </subcellularLocation>
</comment>
<evidence type="ECO:0000256" key="8">
    <source>
        <dbReference type="ARBA" id="ARBA00022490"/>
    </source>
</evidence>
<evidence type="ECO:0000256" key="6">
    <source>
        <dbReference type="ARBA" id="ARBA00011738"/>
    </source>
</evidence>
<dbReference type="GO" id="GO:0006559">
    <property type="term" value="P:L-phenylalanine catabolic process"/>
    <property type="evidence" value="ECO:0007669"/>
    <property type="project" value="UniProtKB-KW"/>
</dbReference>
<dbReference type="InterPro" id="IPR005956">
    <property type="entry name" value="4OHPhenylPyrv_dOase"/>
</dbReference>
<evidence type="ECO:0000256" key="16">
    <source>
        <dbReference type="ARBA" id="ARBA00023034"/>
    </source>
</evidence>
<evidence type="ECO:0000256" key="1">
    <source>
        <dbReference type="ARBA" id="ARBA00004395"/>
    </source>
</evidence>
<feature type="binding site" evidence="22">
    <location>
        <position position="183"/>
    </location>
    <ligand>
        <name>Fe cation</name>
        <dbReference type="ChEBI" id="CHEBI:24875"/>
    </ligand>
</feature>
<dbReference type="GO" id="GO:0003868">
    <property type="term" value="F:4-hydroxyphenylpyruvate dioxygenase activity"/>
    <property type="evidence" value="ECO:0007669"/>
    <property type="project" value="UniProtKB-EC"/>
</dbReference>
<evidence type="ECO:0000256" key="2">
    <source>
        <dbReference type="ARBA" id="ARBA00004406"/>
    </source>
</evidence>
<dbReference type="Proteomes" id="UP001165289">
    <property type="component" value="Unassembled WGS sequence"/>
</dbReference>
<feature type="domain" description="VOC" evidence="23">
    <location>
        <begin position="18"/>
        <end position="149"/>
    </location>
</feature>
<dbReference type="InterPro" id="IPR004360">
    <property type="entry name" value="Glyas_Fos-R_dOase_dom"/>
</dbReference>
<evidence type="ECO:0000259" key="23">
    <source>
        <dbReference type="PROSITE" id="PS51819"/>
    </source>
</evidence>
<evidence type="ECO:0000313" key="24">
    <source>
        <dbReference type="EMBL" id="KAI6651775.1"/>
    </source>
</evidence>
<dbReference type="EMBL" id="JAKMXF010000302">
    <property type="protein sequence ID" value="KAI6651775.1"/>
    <property type="molecule type" value="Genomic_DNA"/>
</dbReference>
<evidence type="ECO:0000256" key="17">
    <source>
        <dbReference type="ARBA" id="ARBA00023136"/>
    </source>
</evidence>
<keyword evidence="12" id="KW-0828">Tyrosine catabolism</keyword>
<keyword evidence="11" id="KW-0256">Endoplasmic reticulum</keyword>
<feature type="domain" description="VOC" evidence="23">
    <location>
        <begin position="180"/>
        <end position="338"/>
    </location>
</feature>
<evidence type="ECO:0000256" key="22">
    <source>
        <dbReference type="PIRSR" id="PIRSR009283-1"/>
    </source>
</evidence>
<dbReference type="GO" id="GO:0006572">
    <property type="term" value="P:L-tyrosine catabolic process"/>
    <property type="evidence" value="ECO:0007669"/>
    <property type="project" value="UniProtKB-KW"/>
</dbReference>
<comment type="catalytic activity">
    <reaction evidence="20">
        <text>3-(4-hydroxyphenyl)pyruvate + O2 = homogentisate + CO2</text>
        <dbReference type="Rhea" id="RHEA:16189"/>
        <dbReference type="ChEBI" id="CHEBI:15379"/>
        <dbReference type="ChEBI" id="CHEBI:16169"/>
        <dbReference type="ChEBI" id="CHEBI:16526"/>
        <dbReference type="ChEBI" id="CHEBI:36242"/>
        <dbReference type="EC" id="1.13.11.27"/>
    </reaction>
    <physiologicalReaction direction="left-to-right" evidence="20">
        <dbReference type="Rhea" id="RHEA:16190"/>
    </physiologicalReaction>
</comment>
<evidence type="ECO:0000256" key="15">
    <source>
        <dbReference type="ARBA" id="ARBA00023004"/>
    </source>
</evidence>
<keyword evidence="15 22" id="KW-0408">Iron</keyword>
<keyword evidence="13 24" id="KW-0223">Dioxygenase</keyword>
<evidence type="ECO:0000256" key="9">
    <source>
        <dbReference type="ARBA" id="ARBA00022723"/>
    </source>
</evidence>
<feature type="binding site" evidence="22">
    <location>
        <position position="349"/>
    </location>
    <ligand>
        <name>Fe cation</name>
        <dbReference type="ChEBI" id="CHEBI:24875"/>
    </ligand>
</feature>